<protein>
    <submittedName>
        <fullName evidence="1">Uncharacterized protein</fullName>
    </submittedName>
</protein>
<dbReference type="RefSeq" id="WP_197167117.1">
    <property type="nucleotide sequence ID" value="NZ_JADZGI010000006.1"/>
</dbReference>
<gene>
    <name evidence="1" type="ORF">I5E68_18890</name>
</gene>
<comment type="caution">
    <text evidence="1">The sequence shown here is derived from an EMBL/GenBank/DDBJ whole genome shotgun (WGS) entry which is preliminary data.</text>
</comment>
<reference evidence="1" key="1">
    <citation type="submission" date="2020-11" db="EMBL/GenBank/DDBJ databases">
        <title>Novosphingobium aureum sp. nov., a marine bacterium isolated from sediment of a salt flat.</title>
        <authorList>
            <person name="Yoo Y."/>
            <person name="Kim J.-J."/>
        </authorList>
    </citation>
    <scope>NUCLEOTIDE SEQUENCE</scope>
    <source>
        <strain evidence="1">YJ-S2-02</strain>
    </source>
</reference>
<dbReference type="AlphaFoldDB" id="A0A931HF59"/>
<evidence type="ECO:0000313" key="1">
    <source>
        <dbReference type="EMBL" id="MBH0115017.1"/>
    </source>
</evidence>
<name>A0A931HF59_9SPHN</name>
<sequence length="89" mass="9698">MSVPEDSCDPISVQLTQLEMSRICGALMESSDYAILYANEVKSSAKAAYQDPDAATSMERYADDLLNLREKLLPLIPSPGFEQIKAANG</sequence>
<dbReference type="Proteomes" id="UP000617634">
    <property type="component" value="Unassembled WGS sequence"/>
</dbReference>
<organism evidence="1 2">
    <name type="scientific">Novosphingobium aureum</name>
    <dbReference type="NCBI Taxonomy" id="2792964"/>
    <lineage>
        <taxon>Bacteria</taxon>
        <taxon>Pseudomonadati</taxon>
        <taxon>Pseudomonadota</taxon>
        <taxon>Alphaproteobacteria</taxon>
        <taxon>Sphingomonadales</taxon>
        <taxon>Sphingomonadaceae</taxon>
        <taxon>Novosphingobium</taxon>
    </lineage>
</organism>
<proteinExistence type="predicted"/>
<keyword evidence="2" id="KW-1185">Reference proteome</keyword>
<dbReference type="EMBL" id="JADZGI010000006">
    <property type="protein sequence ID" value="MBH0115017.1"/>
    <property type="molecule type" value="Genomic_DNA"/>
</dbReference>
<accession>A0A931HF59</accession>
<evidence type="ECO:0000313" key="2">
    <source>
        <dbReference type="Proteomes" id="UP000617634"/>
    </source>
</evidence>